<dbReference type="AlphaFoldDB" id="A0A437RLM9"/>
<sequence>MSDDDFGLALPAFKPDEALQALQRAARDLKLSARSAGFELRGKPVLQASVEGDAMQVRLARKLAMTPEWDRHTVRNAAEQRKLIDELKKRLARWDQED</sequence>
<dbReference type="Proteomes" id="UP000285575">
    <property type="component" value="Unassembled WGS sequence"/>
</dbReference>
<accession>A0A437RLM9</accession>
<evidence type="ECO:0000313" key="2">
    <source>
        <dbReference type="Proteomes" id="UP000285575"/>
    </source>
</evidence>
<evidence type="ECO:0000313" key="1">
    <source>
        <dbReference type="EMBL" id="RVU47522.1"/>
    </source>
</evidence>
<keyword evidence="2" id="KW-1185">Reference proteome</keyword>
<dbReference type="OrthoDB" id="9154556at2"/>
<dbReference type="EMBL" id="SACR01000002">
    <property type="protein sequence ID" value="RVU47522.1"/>
    <property type="molecule type" value="Genomic_DNA"/>
</dbReference>
<comment type="caution">
    <text evidence="1">The sequence shown here is derived from an EMBL/GenBank/DDBJ whole genome shotgun (WGS) entry which is preliminary data.</text>
</comment>
<name>A0A437RLM9_9BURK</name>
<dbReference type="RefSeq" id="WP_128227985.1">
    <property type="nucleotide sequence ID" value="NZ_SACR01000002.1"/>
</dbReference>
<protein>
    <submittedName>
        <fullName evidence="1">Uncharacterized protein</fullName>
    </submittedName>
</protein>
<reference evidence="1 2" key="1">
    <citation type="submission" date="2019-01" db="EMBL/GenBank/DDBJ databases">
        <authorList>
            <person name="Chen W.-M."/>
        </authorList>
    </citation>
    <scope>NUCLEOTIDE SEQUENCE [LARGE SCALE GENOMIC DNA]</scope>
    <source>
        <strain evidence="1 2">KYPY4</strain>
    </source>
</reference>
<proteinExistence type="predicted"/>
<organism evidence="1 2">
    <name type="scientific">Rubrivivax rivuli</name>
    <dbReference type="NCBI Taxonomy" id="1862385"/>
    <lineage>
        <taxon>Bacteria</taxon>
        <taxon>Pseudomonadati</taxon>
        <taxon>Pseudomonadota</taxon>
        <taxon>Betaproteobacteria</taxon>
        <taxon>Burkholderiales</taxon>
        <taxon>Sphaerotilaceae</taxon>
        <taxon>Rubrivivax</taxon>
    </lineage>
</organism>
<gene>
    <name evidence="1" type="ORF">EOE66_07230</name>
</gene>